<reference evidence="13" key="1">
    <citation type="journal article" date="2015" name="Cell Rep.">
        <title>Large-Scale Combinatorial Deorphanization of Platynereis Neuropeptide GPCRs.</title>
        <authorList>
            <person name="Bauknecht P.M."/>
            <person name="Jekely G."/>
        </authorList>
    </citation>
    <scope>NUCLEOTIDE SEQUENCE</scope>
</reference>
<dbReference type="InterPro" id="IPR000276">
    <property type="entry name" value="GPCR_Rhodpsn"/>
</dbReference>
<dbReference type="CDD" id="cd15096">
    <property type="entry name" value="7tmA_AstA_R_insect"/>
    <property type="match status" value="1"/>
</dbReference>
<feature type="transmembrane region" description="Helical" evidence="11">
    <location>
        <begin position="263"/>
        <end position="289"/>
    </location>
</feature>
<dbReference type="AlphaFoldDB" id="A0A0K0PVS0"/>
<feature type="transmembrane region" description="Helical" evidence="11">
    <location>
        <begin position="125"/>
        <end position="144"/>
    </location>
</feature>
<keyword evidence="6 11" id="KW-0472">Membrane</keyword>
<keyword evidence="7" id="KW-1015">Disulfide bond</keyword>
<dbReference type="GO" id="GO:0004930">
    <property type="term" value="F:G protein-coupled receptor activity"/>
    <property type="evidence" value="ECO:0007669"/>
    <property type="project" value="UniProtKB-KW"/>
</dbReference>
<feature type="transmembrane region" description="Helical" evidence="11">
    <location>
        <begin position="295"/>
        <end position="321"/>
    </location>
</feature>
<dbReference type="EMBL" id="KP294017">
    <property type="protein sequence ID" value="AKQ63071.1"/>
    <property type="molecule type" value="mRNA"/>
</dbReference>
<organism evidence="13">
    <name type="scientific">Platynereis dumerilii</name>
    <name type="common">Dumeril's clam worm</name>
    <dbReference type="NCBI Taxonomy" id="6359"/>
    <lineage>
        <taxon>Eukaryota</taxon>
        <taxon>Metazoa</taxon>
        <taxon>Spiralia</taxon>
        <taxon>Lophotrochozoa</taxon>
        <taxon>Annelida</taxon>
        <taxon>Polychaeta</taxon>
        <taxon>Errantia</taxon>
        <taxon>Phyllodocida</taxon>
        <taxon>Nereididae</taxon>
        <taxon>Platynereis</taxon>
    </lineage>
</organism>
<evidence type="ECO:0000256" key="2">
    <source>
        <dbReference type="ARBA" id="ARBA00022475"/>
    </source>
</evidence>
<protein>
    <submittedName>
        <fullName evidence="13">FLamide receptor 1</fullName>
    </submittedName>
</protein>
<dbReference type="PANTHER" id="PTHR45695:SF23">
    <property type="entry name" value="GALANIN-LIKE G-PROTEIN COUPLED RECEPTOR NPR-9"/>
    <property type="match status" value="1"/>
</dbReference>
<dbReference type="Pfam" id="PF00001">
    <property type="entry name" value="7tm_1"/>
    <property type="match status" value="1"/>
</dbReference>
<keyword evidence="10" id="KW-0807">Transducer</keyword>
<dbReference type="SMART" id="SM01381">
    <property type="entry name" value="7TM_GPCR_Srsx"/>
    <property type="match status" value="1"/>
</dbReference>
<proteinExistence type="evidence at transcript level"/>
<dbReference type="InterPro" id="IPR017452">
    <property type="entry name" value="GPCR_Rhodpsn_7TM"/>
</dbReference>
<feature type="transmembrane region" description="Helical" evidence="11">
    <location>
        <begin position="211"/>
        <end position="235"/>
    </location>
</feature>
<evidence type="ECO:0000256" key="6">
    <source>
        <dbReference type="ARBA" id="ARBA00023136"/>
    </source>
</evidence>
<evidence type="ECO:0000256" key="1">
    <source>
        <dbReference type="ARBA" id="ARBA00004651"/>
    </source>
</evidence>
<accession>A0A0K0PVS0</accession>
<dbReference type="PRINTS" id="PR00237">
    <property type="entry name" value="GPCRRHODOPSN"/>
</dbReference>
<sequence>MSKLKANSSMYHGQLDAPLTINMSMNDTLLLLDHAPEDDYFAFILYTIVVPILFGFVTLLGTFGNLLVIYVIFSRQKMRTVTNLLLLNLAFADLTFLLICPPFTALSFATMRWPFGNVVCKLMHYLLNVTVYVTIYTLVLISVIRYMTILHNTETIRFRTKRNIMMMCFAIWLLMLVVNIPILVSYGVTYPEDTPETPDCNIYDHDIGRNIFATFFVFAYLLPLFIILVVSVLILQHINRNKPTTFDSKQVKSGDRKKKASRLLILVVVIFALLWLPVHIHLLIAYFGTLPENKFYVAISMLWNTLAYFNSCVNPFIYNYASKEFRDSFREVMCCVRRTNGQCNNTTVTRASPSERNNGEMKRLVTSVTNVRNNTQNASTEL</sequence>
<evidence type="ECO:0000313" key="13">
    <source>
        <dbReference type="EMBL" id="AKQ63071.1"/>
    </source>
</evidence>
<keyword evidence="9" id="KW-0325">Glycoprotein</keyword>
<feature type="domain" description="G-protein coupled receptors family 1 profile" evidence="12">
    <location>
        <begin position="64"/>
        <end position="318"/>
    </location>
</feature>
<feature type="transmembrane region" description="Helical" evidence="11">
    <location>
        <begin position="85"/>
        <end position="105"/>
    </location>
</feature>
<evidence type="ECO:0000256" key="5">
    <source>
        <dbReference type="ARBA" id="ARBA00023040"/>
    </source>
</evidence>
<evidence type="ECO:0000256" key="3">
    <source>
        <dbReference type="ARBA" id="ARBA00022692"/>
    </source>
</evidence>
<dbReference type="InterPro" id="IPR000405">
    <property type="entry name" value="Galanin_rcpt"/>
</dbReference>
<keyword evidence="3 11" id="KW-0812">Transmembrane</keyword>
<dbReference type="Gene3D" id="1.20.1070.10">
    <property type="entry name" value="Rhodopsin 7-helix transmembrane proteins"/>
    <property type="match status" value="1"/>
</dbReference>
<dbReference type="SUPFAM" id="SSF81321">
    <property type="entry name" value="Family A G protein-coupled receptor-like"/>
    <property type="match status" value="1"/>
</dbReference>
<evidence type="ECO:0000259" key="12">
    <source>
        <dbReference type="PROSITE" id="PS50262"/>
    </source>
</evidence>
<feature type="transmembrane region" description="Helical" evidence="11">
    <location>
        <begin position="164"/>
        <end position="188"/>
    </location>
</feature>
<evidence type="ECO:0000256" key="9">
    <source>
        <dbReference type="ARBA" id="ARBA00023180"/>
    </source>
</evidence>
<dbReference type="PANTHER" id="PTHR45695">
    <property type="entry name" value="LEUCOKININ RECEPTOR-RELATED"/>
    <property type="match status" value="1"/>
</dbReference>
<dbReference type="PRINTS" id="PR00663">
    <property type="entry name" value="GALANINR"/>
</dbReference>
<dbReference type="PROSITE" id="PS50262">
    <property type="entry name" value="G_PROTEIN_RECEP_F1_2"/>
    <property type="match status" value="1"/>
</dbReference>
<feature type="transmembrane region" description="Helical" evidence="11">
    <location>
        <begin position="40"/>
        <end position="73"/>
    </location>
</feature>
<evidence type="ECO:0000256" key="11">
    <source>
        <dbReference type="SAM" id="Phobius"/>
    </source>
</evidence>
<keyword evidence="2" id="KW-1003">Cell membrane</keyword>
<name>A0A0K0PVS0_PLADU</name>
<evidence type="ECO:0000256" key="8">
    <source>
        <dbReference type="ARBA" id="ARBA00023170"/>
    </source>
</evidence>
<comment type="subcellular location">
    <subcellularLocation>
        <location evidence="1">Cell membrane</location>
        <topology evidence="1">Multi-pass membrane protein</topology>
    </subcellularLocation>
</comment>
<evidence type="ECO:0000256" key="10">
    <source>
        <dbReference type="ARBA" id="ARBA00023224"/>
    </source>
</evidence>
<dbReference type="GO" id="GO:0005886">
    <property type="term" value="C:plasma membrane"/>
    <property type="evidence" value="ECO:0007669"/>
    <property type="project" value="UniProtKB-SubCell"/>
</dbReference>
<evidence type="ECO:0000256" key="7">
    <source>
        <dbReference type="ARBA" id="ARBA00023157"/>
    </source>
</evidence>
<keyword evidence="4 11" id="KW-1133">Transmembrane helix</keyword>
<keyword evidence="8 13" id="KW-0675">Receptor</keyword>
<evidence type="ECO:0000256" key="4">
    <source>
        <dbReference type="ARBA" id="ARBA00022989"/>
    </source>
</evidence>
<keyword evidence="5" id="KW-0297">G-protein coupled receptor</keyword>